<evidence type="ECO:0000313" key="2">
    <source>
        <dbReference type="Proteomes" id="UP000245838"/>
    </source>
</evidence>
<dbReference type="EMBL" id="LN854557">
    <property type="protein sequence ID" value="CRL43817.1"/>
    <property type="molecule type" value="Genomic_DNA"/>
</dbReference>
<gene>
    <name evidence="1" type="ORF">SGGMMB4_00481</name>
</gene>
<evidence type="ECO:0000313" key="1">
    <source>
        <dbReference type="EMBL" id="CRL43817.1"/>
    </source>
</evidence>
<reference evidence="1 2" key="1">
    <citation type="submission" date="2015-05" db="EMBL/GenBank/DDBJ databases">
        <authorList>
            <person name="Goodhead I."/>
        </authorList>
    </citation>
    <scope>NUCLEOTIDE SEQUENCE [LARGE SCALE GENOMIC DNA]</scope>
    <source>
        <strain evidence="2">morsitans</strain>
    </source>
</reference>
<proteinExistence type="predicted"/>
<name>A0A193QF89_SODGM</name>
<accession>A0A193QF89</accession>
<protein>
    <submittedName>
        <fullName evidence="1">Uncharacterized protein</fullName>
    </submittedName>
</protein>
<sequence length="41" mass="4534">MTVYAVSLAGEIKISAGRFYGSPSAFMRNNPPQPFCQRVLE</sequence>
<organism evidence="1 2">
    <name type="scientific">Sodalis glossinidius (strain morsitans)</name>
    <dbReference type="NCBI Taxonomy" id="343509"/>
    <lineage>
        <taxon>Bacteria</taxon>
        <taxon>Pseudomonadati</taxon>
        <taxon>Pseudomonadota</taxon>
        <taxon>Gammaproteobacteria</taxon>
        <taxon>Enterobacterales</taxon>
        <taxon>Bruguierivoracaceae</taxon>
        <taxon>Sodalis</taxon>
    </lineage>
</organism>
<dbReference type="Proteomes" id="UP000245838">
    <property type="component" value="Chromosome sggmmb4_Chromosome"/>
</dbReference>
<dbReference type="AlphaFoldDB" id="A0A193QF89"/>